<evidence type="ECO:0000256" key="5">
    <source>
        <dbReference type="ARBA" id="ARBA00022490"/>
    </source>
</evidence>
<organism evidence="9 10">
    <name type="scientific">Clydaea vesicula</name>
    <dbReference type="NCBI Taxonomy" id="447962"/>
    <lineage>
        <taxon>Eukaryota</taxon>
        <taxon>Fungi</taxon>
        <taxon>Fungi incertae sedis</taxon>
        <taxon>Chytridiomycota</taxon>
        <taxon>Chytridiomycota incertae sedis</taxon>
        <taxon>Chytridiomycetes</taxon>
        <taxon>Lobulomycetales</taxon>
        <taxon>Lobulomycetaceae</taxon>
        <taxon>Clydaea</taxon>
    </lineage>
</organism>
<dbReference type="Pfam" id="PF13945">
    <property type="entry name" value="NST1"/>
    <property type="match status" value="1"/>
</dbReference>
<accession>A0AAD5XXQ6</accession>
<feature type="region of interest" description="Disordered" evidence="8">
    <location>
        <begin position="121"/>
        <end position="152"/>
    </location>
</feature>
<feature type="region of interest" description="Disordered" evidence="8">
    <location>
        <begin position="325"/>
        <end position="380"/>
    </location>
</feature>
<feature type="coiled-coil region" evidence="7">
    <location>
        <begin position="31"/>
        <end position="86"/>
    </location>
</feature>
<dbReference type="GO" id="GO:0005737">
    <property type="term" value="C:cytoplasm"/>
    <property type="evidence" value="ECO:0007669"/>
    <property type="project" value="UniProtKB-SubCell"/>
</dbReference>
<evidence type="ECO:0000256" key="3">
    <source>
        <dbReference type="ARBA" id="ARBA00015112"/>
    </source>
</evidence>
<protein>
    <recommendedName>
        <fullName evidence="4">Stress response protein NST1</fullName>
    </recommendedName>
    <alternativeName>
        <fullName evidence="3">Stress response protein nst1</fullName>
    </alternativeName>
</protein>
<evidence type="ECO:0000313" key="10">
    <source>
        <dbReference type="Proteomes" id="UP001211065"/>
    </source>
</evidence>
<evidence type="ECO:0000256" key="6">
    <source>
        <dbReference type="ARBA" id="ARBA00023054"/>
    </source>
</evidence>
<gene>
    <name evidence="9" type="primary">NST1</name>
    <name evidence="9" type="ORF">HK099_007167</name>
</gene>
<keyword evidence="6 7" id="KW-0175">Coiled coil</keyword>
<keyword evidence="10" id="KW-1185">Reference proteome</keyword>
<evidence type="ECO:0000256" key="7">
    <source>
        <dbReference type="SAM" id="Coils"/>
    </source>
</evidence>
<evidence type="ECO:0000256" key="8">
    <source>
        <dbReference type="SAM" id="MobiDB-lite"/>
    </source>
</evidence>
<name>A0AAD5XXQ6_9FUNG</name>
<dbReference type="EMBL" id="JADGJW010000672">
    <property type="protein sequence ID" value="KAJ3213830.1"/>
    <property type="molecule type" value="Genomic_DNA"/>
</dbReference>
<comment type="similarity">
    <text evidence="2">Belongs to the NST1 family.</text>
</comment>
<keyword evidence="5" id="KW-0963">Cytoplasm</keyword>
<evidence type="ECO:0000256" key="1">
    <source>
        <dbReference type="ARBA" id="ARBA00004496"/>
    </source>
</evidence>
<dbReference type="Proteomes" id="UP001211065">
    <property type="component" value="Unassembled WGS sequence"/>
</dbReference>
<feature type="region of interest" description="Disordered" evidence="8">
    <location>
        <begin position="188"/>
        <end position="228"/>
    </location>
</feature>
<evidence type="ECO:0000256" key="4">
    <source>
        <dbReference type="ARBA" id="ARBA00020733"/>
    </source>
</evidence>
<sequence length="801" mass="93796">MQNLNSIWNADKPEKERIRAFWLDLSEYERKQLVKLEKEAVLKKIKEQQKQACSCSVCGRKRSVIEEELEILYDAYYEELENFANDQAKGQTNPHPHSQLRNFSKSIYLLILNLKKDRRYHHSHHHDEEDEEDSEDEYDQESEENGSMHEFGSSLTVKGGILTVADDFLKNDGKKFLDLMEQLAEKKMRQMDDENNDSDWGRNYDEEEDEEDEEYEDEDEALTEEQRMEEGRRMFQIFAAKMFEQRVLAAYREKVAQECAAQLLNEEAERERQLQLREEKKQKLLEKKRLKKKLEKQKKDEEKERLERERQIEEERIRVEKEKALEAERQRREAERQKKETERLKREEAERIKREAERLKKEEEKRKQKEAEDRKRQLKEEKERKIKEKEELEKKLLKEKEEQELKQIEEYKKKVEEKKLKELELKKKRELEEKKLKTDYDLKQLEEKIKIEKDLIESRIKLEAEEKRKILNNKAILKQQQPINNNLSLLNQSPVQKQARLTNDAPTLLQQQLQNVTIGHPQHHLPHDIDILQLTSPPPASTSPIGLSNPLPNPGYLNPSLPINTLGLPQPPEFTEYVHQLSGHYGQQQLAYNQQAQGNFLPFNYVPVTNPNQSGFLRNNNINELLQVGTGVNNNNSVNNTFLQHQQLPQQYPVVSLESSPQIQQQQIRTFQQQQLHPLNSTTTSPTLQNQFSSRFVNEMGNGVGNANTAFFGQIQQQTPIPQQSVGVIGQNKKVGLKNKASFNGMKNVENESFFNSSTSMVNENNSNFCGSLALGGEVFNSNLPGKSSIWSFAPGDRAWP</sequence>
<feature type="compositionally biased region" description="Acidic residues" evidence="8">
    <location>
        <begin position="128"/>
        <end position="144"/>
    </location>
</feature>
<feature type="compositionally biased region" description="Acidic residues" evidence="8">
    <location>
        <begin position="205"/>
        <end position="223"/>
    </location>
</feature>
<proteinExistence type="inferred from homology"/>
<comment type="subcellular location">
    <subcellularLocation>
        <location evidence="1">Cytoplasm</location>
    </subcellularLocation>
</comment>
<comment type="caution">
    <text evidence="9">The sequence shown here is derived from an EMBL/GenBank/DDBJ whole genome shotgun (WGS) entry which is preliminary data.</text>
</comment>
<reference evidence="9" key="1">
    <citation type="submission" date="2020-05" db="EMBL/GenBank/DDBJ databases">
        <title>Phylogenomic resolution of chytrid fungi.</title>
        <authorList>
            <person name="Stajich J.E."/>
            <person name="Amses K."/>
            <person name="Simmons R."/>
            <person name="Seto K."/>
            <person name="Myers J."/>
            <person name="Bonds A."/>
            <person name="Quandt C.A."/>
            <person name="Barry K."/>
            <person name="Liu P."/>
            <person name="Grigoriev I."/>
            <person name="Longcore J.E."/>
            <person name="James T.Y."/>
        </authorList>
    </citation>
    <scope>NUCLEOTIDE SEQUENCE</scope>
    <source>
        <strain evidence="9">JEL0476</strain>
    </source>
</reference>
<dbReference type="InterPro" id="IPR025279">
    <property type="entry name" value="NST1"/>
</dbReference>
<evidence type="ECO:0000256" key="2">
    <source>
        <dbReference type="ARBA" id="ARBA00007112"/>
    </source>
</evidence>
<dbReference type="AlphaFoldDB" id="A0AAD5XXQ6"/>
<evidence type="ECO:0000313" key="9">
    <source>
        <dbReference type="EMBL" id="KAJ3213830.1"/>
    </source>
</evidence>